<comment type="caution">
    <text evidence="2">The sequence shown here is derived from an EMBL/GenBank/DDBJ whole genome shotgun (WGS) entry which is preliminary data.</text>
</comment>
<evidence type="ECO:0000256" key="1">
    <source>
        <dbReference type="SAM" id="MobiDB-lite"/>
    </source>
</evidence>
<name>A0A9Q1FVU7_SYNKA</name>
<feature type="region of interest" description="Disordered" evidence="1">
    <location>
        <begin position="9"/>
        <end position="34"/>
    </location>
</feature>
<evidence type="ECO:0000313" key="3">
    <source>
        <dbReference type="Proteomes" id="UP001152622"/>
    </source>
</evidence>
<dbReference type="Proteomes" id="UP001152622">
    <property type="component" value="Chromosome 3"/>
</dbReference>
<feature type="region of interest" description="Disordered" evidence="1">
    <location>
        <begin position="54"/>
        <end position="73"/>
    </location>
</feature>
<evidence type="ECO:0000313" key="2">
    <source>
        <dbReference type="EMBL" id="KAJ8368615.1"/>
    </source>
</evidence>
<feature type="compositionally biased region" description="Basic and acidic residues" evidence="1">
    <location>
        <begin position="63"/>
        <end position="73"/>
    </location>
</feature>
<dbReference type="AlphaFoldDB" id="A0A9Q1FVU7"/>
<protein>
    <submittedName>
        <fullName evidence="2">Uncharacterized protein</fullName>
    </submittedName>
</protein>
<dbReference type="EMBL" id="JAINUF010000003">
    <property type="protein sequence ID" value="KAJ8368615.1"/>
    <property type="molecule type" value="Genomic_DNA"/>
</dbReference>
<proteinExistence type="predicted"/>
<accession>A0A9Q1FVU7</accession>
<gene>
    <name evidence="2" type="ORF">SKAU_G00086430</name>
</gene>
<reference evidence="2" key="1">
    <citation type="journal article" date="2023" name="Science">
        <title>Genome structures resolve the early diversification of teleost fishes.</title>
        <authorList>
            <person name="Parey E."/>
            <person name="Louis A."/>
            <person name="Montfort J."/>
            <person name="Bouchez O."/>
            <person name="Roques C."/>
            <person name="Iampietro C."/>
            <person name="Lluch J."/>
            <person name="Castinel A."/>
            <person name="Donnadieu C."/>
            <person name="Desvignes T."/>
            <person name="Floi Bucao C."/>
            <person name="Jouanno E."/>
            <person name="Wen M."/>
            <person name="Mejri S."/>
            <person name="Dirks R."/>
            <person name="Jansen H."/>
            <person name="Henkel C."/>
            <person name="Chen W.J."/>
            <person name="Zahm M."/>
            <person name="Cabau C."/>
            <person name="Klopp C."/>
            <person name="Thompson A.W."/>
            <person name="Robinson-Rechavi M."/>
            <person name="Braasch I."/>
            <person name="Lecointre G."/>
            <person name="Bobe J."/>
            <person name="Postlethwait J.H."/>
            <person name="Berthelot C."/>
            <person name="Roest Crollius H."/>
            <person name="Guiguen Y."/>
        </authorList>
    </citation>
    <scope>NUCLEOTIDE SEQUENCE</scope>
    <source>
        <strain evidence="2">WJC10195</strain>
    </source>
</reference>
<sequence length="73" mass="7723">MKTCFVLFVTQPGPRQNSEGRHENRGGAGGPSVFTPRVYPAAPLMLERPVFAARDSPGASADAAHDTELNGNV</sequence>
<keyword evidence="3" id="KW-1185">Reference proteome</keyword>
<organism evidence="2 3">
    <name type="scientific">Synaphobranchus kaupii</name>
    <name type="common">Kaup's arrowtooth eel</name>
    <dbReference type="NCBI Taxonomy" id="118154"/>
    <lineage>
        <taxon>Eukaryota</taxon>
        <taxon>Metazoa</taxon>
        <taxon>Chordata</taxon>
        <taxon>Craniata</taxon>
        <taxon>Vertebrata</taxon>
        <taxon>Euteleostomi</taxon>
        <taxon>Actinopterygii</taxon>
        <taxon>Neopterygii</taxon>
        <taxon>Teleostei</taxon>
        <taxon>Anguilliformes</taxon>
        <taxon>Synaphobranchidae</taxon>
        <taxon>Synaphobranchus</taxon>
    </lineage>
</organism>